<name>A0AAD5KNY7_9CRUS</name>
<dbReference type="AlphaFoldDB" id="A0AAD5KNY7"/>
<dbReference type="Proteomes" id="UP000820818">
    <property type="component" value="Linkage Group LG6"/>
</dbReference>
<comment type="caution">
    <text evidence="1">The sequence shown here is derived from an EMBL/GenBank/DDBJ whole genome shotgun (WGS) entry which is preliminary data.</text>
</comment>
<sequence length="97" mass="11228">MSSCDPWDESIMSSWVQSVPSNVTKSSRHSTSFWSSSVKLISSITRPSDSAIIERYTREEIRNLNFLFLEQFFPNSLPTSTTAKDRLKYRPKFRSIT</sequence>
<gene>
    <name evidence="1" type="ORF">GHT06_016726</name>
</gene>
<protein>
    <submittedName>
        <fullName evidence="1">Uncharacterized protein</fullName>
    </submittedName>
</protein>
<keyword evidence="2" id="KW-1185">Reference proteome</keyword>
<proteinExistence type="predicted"/>
<evidence type="ECO:0000313" key="1">
    <source>
        <dbReference type="EMBL" id="KAI9556932.1"/>
    </source>
</evidence>
<accession>A0AAD5KNY7</accession>
<dbReference type="EMBL" id="WJBH02000006">
    <property type="protein sequence ID" value="KAI9556932.1"/>
    <property type="molecule type" value="Genomic_DNA"/>
</dbReference>
<evidence type="ECO:0000313" key="2">
    <source>
        <dbReference type="Proteomes" id="UP000820818"/>
    </source>
</evidence>
<reference evidence="1 2" key="1">
    <citation type="submission" date="2022-05" db="EMBL/GenBank/DDBJ databases">
        <title>A multi-omics perspective on studying reproductive biology in Daphnia sinensis.</title>
        <authorList>
            <person name="Jia J."/>
        </authorList>
    </citation>
    <scope>NUCLEOTIDE SEQUENCE [LARGE SCALE GENOMIC DNA]</scope>
    <source>
        <strain evidence="1 2">WSL</strain>
    </source>
</reference>
<organism evidence="1 2">
    <name type="scientific">Daphnia sinensis</name>
    <dbReference type="NCBI Taxonomy" id="1820382"/>
    <lineage>
        <taxon>Eukaryota</taxon>
        <taxon>Metazoa</taxon>
        <taxon>Ecdysozoa</taxon>
        <taxon>Arthropoda</taxon>
        <taxon>Crustacea</taxon>
        <taxon>Branchiopoda</taxon>
        <taxon>Diplostraca</taxon>
        <taxon>Cladocera</taxon>
        <taxon>Anomopoda</taxon>
        <taxon>Daphniidae</taxon>
        <taxon>Daphnia</taxon>
        <taxon>Daphnia similis group</taxon>
    </lineage>
</organism>